<dbReference type="RefSeq" id="WP_126505981.1">
    <property type="nucleotide sequence ID" value="NZ_RXNV01000004.1"/>
</dbReference>
<dbReference type="InterPro" id="IPR009057">
    <property type="entry name" value="Homeodomain-like_sf"/>
</dbReference>
<dbReference type="PANTHER" id="PTHR43436">
    <property type="entry name" value="ARAC-FAMILY TRANSCRIPTIONAL REGULATOR"/>
    <property type="match status" value="1"/>
</dbReference>
<dbReference type="Proteomes" id="UP000282060">
    <property type="component" value="Unassembled WGS sequence"/>
</dbReference>
<comment type="caution">
    <text evidence="4">The sequence shown here is derived from an EMBL/GenBank/DDBJ whole genome shotgun (WGS) entry which is preliminary data.</text>
</comment>
<name>A0A3S0IEQ1_9GAMM</name>
<dbReference type="OrthoDB" id="34150at2"/>
<keyword evidence="5" id="KW-1185">Reference proteome</keyword>
<evidence type="ECO:0000313" key="5">
    <source>
        <dbReference type="Proteomes" id="UP000282060"/>
    </source>
</evidence>
<dbReference type="SUPFAM" id="SSF46689">
    <property type="entry name" value="Homeodomain-like"/>
    <property type="match status" value="2"/>
</dbReference>
<organism evidence="4 5">
    <name type="scientific">Shewanella atlantica</name>
    <dbReference type="NCBI Taxonomy" id="271099"/>
    <lineage>
        <taxon>Bacteria</taxon>
        <taxon>Pseudomonadati</taxon>
        <taxon>Pseudomonadota</taxon>
        <taxon>Gammaproteobacteria</taxon>
        <taxon>Alteromonadales</taxon>
        <taxon>Shewanellaceae</taxon>
        <taxon>Shewanella</taxon>
    </lineage>
</organism>
<keyword evidence="2" id="KW-0804">Transcription</keyword>
<dbReference type="SMART" id="SM00342">
    <property type="entry name" value="HTH_ARAC"/>
    <property type="match status" value="1"/>
</dbReference>
<evidence type="ECO:0000256" key="2">
    <source>
        <dbReference type="ARBA" id="ARBA00023163"/>
    </source>
</evidence>
<dbReference type="Pfam" id="PF12833">
    <property type="entry name" value="HTH_18"/>
    <property type="match status" value="1"/>
</dbReference>
<dbReference type="EMBL" id="RXNV01000004">
    <property type="protein sequence ID" value="RTR32142.1"/>
    <property type="molecule type" value="Genomic_DNA"/>
</dbReference>
<dbReference type="AlphaFoldDB" id="A0A3S0IEQ1"/>
<evidence type="ECO:0000256" key="1">
    <source>
        <dbReference type="ARBA" id="ARBA00023015"/>
    </source>
</evidence>
<accession>A0A3S0IEQ1</accession>
<dbReference type="Gene3D" id="1.10.10.60">
    <property type="entry name" value="Homeodomain-like"/>
    <property type="match status" value="1"/>
</dbReference>
<feature type="domain" description="HTH araC/xylS-type" evidence="3">
    <location>
        <begin position="197"/>
        <end position="295"/>
    </location>
</feature>
<dbReference type="Pfam" id="PF06719">
    <property type="entry name" value="AraC_N"/>
    <property type="match status" value="1"/>
</dbReference>
<protein>
    <submittedName>
        <fullName evidence="4">AraC family transcriptional regulator</fullName>
    </submittedName>
</protein>
<reference evidence="4 5" key="1">
    <citation type="submission" date="2018-12" db="EMBL/GenBank/DDBJ databases">
        <authorList>
            <person name="Yu L."/>
        </authorList>
    </citation>
    <scope>NUCLEOTIDE SEQUENCE [LARGE SCALE GENOMIC DNA]</scope>
    <source>
        <strain evidence="4 5">HAW-EB5</strain>
    </source>
</reference>
<dbReference type="InterPro" id="IPR009594">
    <property type="entry name" value="Tscrpt_reg_HTH_AraC_N"/>
</dbReference>
<keyword evidence="1" id="KW-0805">Transcription regulation</keyword>
<evidence type="ECO:0000313" key="4">
    <source>
        <dbReference type="EMBL" id="RTR32142.1"/>
    </source>
</evidence>
<dbReference type="PROSITE" id="PS01124">
    <property type="entry name" value="HTH_ARAC_FAMILY_2"/>
    <property type="match status" value="1"/>
</dbReference>
<dbReference type="InterPro" id="IPR018060">
    <property type="entry name" value="HTH_AraC"/>
</dbReference>
<evidence type="ECO:0000259" key="3">
    <source>
        <dbReference type="PROSITE" id="PS01124"/>
    </source>
</evidence>
<proteinExistence type="predicted"/>
<gene>
    <name evidence="4" type="ORF">EKG39_11970</name>
</gene>
<dbReference type="GO" id="GO:0043565">
    <property type="term" value="F:sequence-specific DNA binding"/>
    <property type="evidence" value="ECO:0007669"/>
    <property type="project" value="InterPro"/>
</dbReference>
<sequence length="301" mass="33891">MTDFAPLYAQLTHRYQLAGKQEIVNTEIPGVRYFHSPHYSARTAVVYEPGIVIIGTGKKAAYLAGQEFHYHAGQHLLLTVPLPLECETLASLDEPLQGFFIELNLPKLHQMVHEILSCNPNAFDEKNDKLTGIEQVPVSAELAQIQQRLLQTLQFPLDARMLGPGIVNELIYRILRSPQGQPLYALVCLTSLYGNIAKTINQVQEDLAKNYTVDELAVSSGMSISAFHRAFKQVTQESPLQYIKKMKLFKAKTMIVHEELSVSLAARRVGYESVSQFSREFKRLFKVPPSQSKTICYAQLV</sequence>
<dbReference type="PANTHER" id="PTHR43436:SF2">
    <property type="entry name" value="ARAC_XYLS FAMILY TRANSCRIPTIONAL REGULATOR"/>
    <property type="match status" value="1"/>
</dbReference>
<dbReference type="GO" id="GO:0003700">
    <property type="term" value="F:DNA-binding transcription factor activity"/>
    <property type="evidence" value="ECO:0007669"/>
    <property type="project" value="InterPro"/>
</dbReference>